<feature type="signal peptide" evidence="1">
    <location>
        <begin position="1"/>
        <end position="21"/>
    </location>
</feature>
<name>A0A8J9YKD9_BRALA</name>
<dbReference type="SMART" id="SM00209">
    <property type="entry name" value="TSP1"/>
    <property type="match status" value="1"/>
</dbReference>
<feature type="chain" id="PRO_5035434769" evidence="1">
    <location>
        <begin position="22"/>
        <end position="177"/>
    </location>
</feature>
<dbReference type="SUPFAM" id="SSF82895">
    <property type="entry name" value="TSP-1 type 1 repeat"/>
    <property type="match status" value="1"/>
</dbReference>
<dbReference type="AlphaFoldDB" id="A0A8J9YKD9"/>
<evidence type="ECO:0000313" key="2">
    <source>
        <dbReference type="EMBL" id="CAH1233667.1"/>
    </source>
</evidence>
<evidence type="ECO:0000256" key="1">
    <source>
        <dbReference type="SAM" id="SignalP"/>
    </source>
</evidence>
<accession>A0A8J9YKD9</accession>
<dbReference type="Proteomes" id="UP000838412">
    <property type="component" value="Chromosome 1"/>
</dbReference>
<keyword evidence="1" id="KW-0732">Signal</keyword>
<dbReference type="InterPro" id="IPR036383">
    <property type="entry name" value="TSP1_rpt_sf"/>
</dbReference>
<dbReference type="Pfam" id="PF00090">
    <property type="entry name" value="TSP_1"/>
    <property type="match status" value="1"/>
</dbReference>
<reference evidence="2" key="1">
    <citation type="submission" date="2022-01" db="EMBL/GenBank/DDBJ databases">
        <authorList>
            <person name="Braso-Vives M."/>
        </authorList>
    </citation>
    <scope>NUCLEOTIDE SEQUENCE</scope>
</reference>
<dbReference type="Gene3D" id="2.20.100.10">
    <property type="entry name" value="Thrombospondin type-1 (TSP1) repeat"/>
    <property type="match status" value="1"/>
</dbReference>
<evidence type="ECO:0000313" key="3">
    <source>
        <dbReference type="Proteomes" id="UP000838412"/>
    </source>
</evidence>
<protein>
    <submittedName>
        <fullName evidence="2">ADGRB1 protein</fullName>
    </submittedName>
</protein>
<keyword evidence="3" id="KW-1185">Reference proteome</keyword>
<organism evidence="2 3">
    <name type="scientific">Branchiostoma lanceolatum</name>
    <name type="common">Common lancelet</name>
    <name type="synonym">Amphioxus lanceolatum</name>
    <dbReference type="NCBI Taxonomy" id="7740"/>
    <lineage>
        <taxon>Eukaryota</taxon>
        <taxon>Metazoa</taxon>
        <taxon>Chordata</taxon>
        <taxon>Cephalochordata</taxon>
        <taxon>Leptocardii</taxon>
        <taxon>Amphioxiformes</taxon>
        <taxon>Branchiostomatidae</taxon>
        <taxon>Branchiostoma</taxon>
    </lineage>
</organism>
<dbReference type="InterPro" id="IPR000884">
    <property type="entry name" value="TSP1_rpt"/>
</dbReference>
<proteinExistence type="predicted"/>
<sequence>MLCRTVEIVLLLGLTLWPVYVYVCPVVHCQWGEWSHWSSCTASCGPSGTQDRTRVIDVAPQCGGAACSGSSRGSRDCNRFCHNGGFLSTHGCSCSSGYTGNCCQSPETDLATELGNNRLHMRMQPTAEGIRVARTLQTETVPNVPAPTKCTRIQAPPVAAITVVEPIAVLALPSGMI</sequence>
<dbReference type="EMBL" id="OV696686">
    <property type="protein sequence ID" value="CAH1233667.1"/>
    <property type="molecule type" value="Genomic_DNA"/>
</dbReference>
<gene>
    <name evidence="2" type="primary">ADGRB1</name>
    <name evidence="2" type="ORF">BLAG_LOCUS2340</name>
</gene>